<dbReference type="InterPro" id="IPR041118">
    <property type="entry name" value="Rx_N"/>
</dbReference>
<dbReference type="SUPFAM" id="SSF52058">
    <property type="entry name" value="L domain-like"/>
    <property type="match status" value="3"/>
</dbReference>
<name>A0A9Q0C7Z4_9POAL</name>
<comment type="caution">
    <text evidence="12">The sequence shown here is derived from an EMBL/GenBank/DDBJ whole genome shotgun (WGS) entry which is preliminary data.</text>
</comment>
<gene>
    <name evidence="12" type="ORF">LUZ63_013099</name>
</gene>
<organism evidence="12 13">
    <name type="scientific">Rhynchospora breviuscula</name>
    <dbReference type="NCBI Taxonomy" id="2022672"/>
    <lineage>
        <taxon>Eukaryota</taxon>
        <taxon>Viridiplantae</taxon>
        <taxon>Streptophyta</taxon>
        <taxon>Embryophyta</taxon>
        <taxon>Tracheophyta</taxon>
        <taxon>Spermatophyta</taxon>
        <taxon>Magnoliopsida</taxon>
        <taxon>Liliopsida</taxon>
        <taxon>Poales</taxon>
        <taxon>Cyperaceae</taxon>
        <taxon>Cyperoideae</taxon>
        <taxon>Rhynchosporeae</taxon>
        <taxon>Rhynchospora</taxon>
    </lineage>
</organism>
<keyword evidence="3" id="KW-0677">Repeat</keyword>
<dbReference type="Gene3D" id="1.10.8.430">
    <property type="entry name" value="Helical domain of apoptotic protease-activating factors"/>
    <property type="match status" value="1"/>
</dbReference>
<dbReference type="GO" id="GO:0005524">
    <property type="term" value="F:ATP binding"/>
    <property type="evidence" value="ECO:0007669"/>
    <property type="project" value="UniProtKB-KW"/>
</dbReference>
<feature type="domain" description="Disease resistance R13L4/SHOC-2-like LRR" evidence="10">
    <location>
        <begin position="542"/>
        <end position="661"/>
    </location>
</feature>
<dbReference type="Gene3D" id="1.20.5.4130">
    <property type="match status" value="1"/>
</dbReference>
<dbReference type="CDD" id="cd14798">
    <property type="entry name" value="RX-CC_like"/>
    <property type="match status" value="1"/>
</dbReference>
<dbReference type="Pfam" id="PF18052">
    <property type="entry name" value="Rx_N"/>
    <property type="match status" value="1"/>
</dbReference>
<dbReference type="SUPFAM" id="SSF52540">
    <property type="entry name" value="P-loop containing nucleoside triphosphate hydrolases"/>
    <property type="match status" value="1"/>
</dbReference>
<dbReference type="GO" id="GO:0006952">
    <property type="term" value="P:defense response"/>
    <property type="evidence" value="ECO:0007669"/>
    <property type="project" value="UniProtKB-KW"/>
</dbReference>
<dbReference type="PANTHER" id="PTHR36766">
    <property type="entry name" value="PLANT BROAD-SPECTRUM MILDEW RESISTANCE PROTEIN RPW8"/>
    <property type="match status" value="1"/>
</dbReference>
<evidence type="ECO:0000313" key="12">
    <source>
        <dbReference type="EMBL" id="KAJ1688944.1"/>
    </source>
</evidence>
<accession>A0A9Q0C7Z4</accession>
<feature type="domain" description="Disease resistance protein winged helix" evidence="9">
    <location>
        <begin position="431"/>
        <end position="499"/>
    </location>
</feature>
<dbReference type="InterPro" id="IPR058922">
    <property type="entry name" value="WHD_DRP"/>
</dbReference>
<dbReference type="Proteomes" id="UP001151287">
    <property type="component" value="Unassembled WGS sequence"/>
</dbReference>
<dbReference type="OrthoDB" id="1658288at2759"/>
<dbReference type="Pfam" id="PF25019">
    <property type="entry name" value="LRR_R13L1-DRL21"/>
    <property type="match status" value="1"/>
</dbReference>
<dbReference type="Pfam" id="PF23598">
    <property type="entry name" value="LRR_14"/>
    <property type="match status" value="2"/>
</dbReference>
<keyword evidence="6" id="KW-0067">ATP-binding</keyword>
<dbReference type="InterPro" id="IPR038005">
    <property type="entry name" value="RX-like_CC"/>
</dbReference>
<feature type="domain" description="NB-ARC" evidence="7">
    <location>
        <begin position="179"/>
        <end position="347"/>
    </location>
</feature>
<dbReference type="EMBL" id="JAMQYH010000004">
    <property type="protein sequence ID" value="KAJ1688944.1"/>
    <property type="molecule type" value="Genomic_DNA"/>
</dbReference>
<evidence type="ECO:0000256" key="4">
    <source>
        <dbReference type="ARBA" id="ARBA00022741"/>
    </source>
</evidence>
<evidence type="ECO:0000259" key="8">
    <source>
        <dbReference type="Pfam" id="PF18052"/>
    </source>
</evidence>
<comment type="similarity">
    <text evidence="1">Belongs to the disease resistance NB-LRR family.</text>
</comment>
<evidence type="ECO:0000256" key="5">
    <source>
        <dbReference type="ARBA" id="ARBA00022821"/>
    </source>
</evidence>
<dbReference type="PRINTS" id="PR00364">
    <property type="entry name" value="DISEASERSIST"/>
</dbReference>
<dbReference type="InterPro" id="IPR032675">
    <property type="entry name" value="LRR_dom_sf"/>
</dbReference>
<evidence type="ECO:0000256" key="3">
    <source>
        <dbReference type="ARBA" id="ARBA00022737"/>
    </source>
</evidence>
<evidence type="ECO:0000256" key="1">
    <source>
        <dbReference type="ARBA" id="ARBA00008894"/>
    </source>
</evidence>
<dbReference type="PANTHER" id="PTHR36766:SF40">
    <property type="entry name" value="DISEASE RESISTANCE PROTEIN RGA3"/>
    <property type="match status" value="1"/>
</dbReference>
<dbReference type="GO" id="GO:0051707">
    <property type="term" value="P:response to other organism"/>
    <property type="evidence" value="ECO:0007669"/>
    <property type="project" value="UniProtKB-ARBA"/>
</dbReference>
<evidence type="ECO:0000256" key="2">
    <source>
        <dbReference type="ARBA" id="ARBA00022614"/>
    </source>
</evidence>
<evidence type="ECO:0000259" key="10">
    <source>
        <dbReference type="Pfam" id="PF23598"/>
    </source>
</evidence>
<evidence type="ECO:0000259" key="7">
    <source>
        <dbReference type="Pfam" id="PF00931"/>
    </source>
</evidence>
<dbReference type="InterPro" id="IPR056789">
    <property type="entry name" value="LRR_R13L1-DRL21"/>
</dbReference>
<feature type="domain" description="Disease resistance R13L4/SHOC-2-like LRR" evidence="10">
    <location>
        <begin position="679"/>
        <end position="781"/>
    </location>
</feature>
<dbReference type="InterPro" id="IPR036388">
    <property type="entry name" value="WH-like_DNA-bd_sf"/>
</dbReference>
<evidence type="ECO:0000259" key="11">
    <source>
        <dbReference type="Pfam" id="PF25019"/>
    </source>
</evidence>
<keyword evidence="5" id="KW-0611">Plant defense</keyword>
<reference evidence="12" key="1">
    <citation type="journal article" date="2022" name="Cell">
        <title>Repeat-based holocentromeres influence genome architecture and karyotype evolution.</title>
        <authorList>
            <person name="Hofstatter P.G."/>
            <person name="Thangavel G."/>
            <person name="Lux T."/>
            <person name="Neumann P."/>
            <person name="Vondrak T."/>
            <person name="Novak P."/>
            <person name="Zhang M."/>
            <person name="Costa L."/>
            <person name="Castellani M."/>
            <person name="Scott A."/>
            <person name="Toegelov H."/>
            <person name="Fuchs J."/>
            <person name="Mata-Sucre Y."/>
            <person name="Dias Y."/>
            <person name="Vanzela A.L.L."/>
            <person name="Huettel B."/>
            <person name="Almeida C.C.S."/>
            <person name="Simkova H."/>
            <person name="Souza G."/>
            <person name="Pedrosa-Harand A."/>
            <person name="Macas J."/>
            <person name="Mayer K.F.X."/>
            <person name="Houben A."/>
            <person name="Marques A."/>
        </authorList>
    </citation>
    <scope>NUCLEOTIDE SEQUENCE</scope>
    <source>
        <strain evidence="12">RhyBre1mFocal</strain>
    </source>
</reference>
<keyword evidence="13" id="KW-1185">Reference proteome</keyword>
<dbReference type="Pfam" id="PF00931">
    <property type="entry name" value="NB-ARC"/>
    <property type="match status" value="1"/>
</dbReference>
<dbReference type="Pfam" id="PF23559">
    <property type="entry name" value="WHD_DRP"/>
    <property type="match status" value="1"/>
</dbReference>
<protein>
    <submittedName>
        <fullName evidence="12">Uncharacterized protein</fullName>
    </submittedName>
</protein>
<keyword evidence="2" id="KW-0433">Leucine-rich repeat</keyword>
<dbReference type="Gene3D" id="3.80.10.10">
    <property type="entry name" value="Ribonuclease Inhibitor"/>
    <property type="match status" value="3"/>
</dbReference>
<dbReference type="InterPro" id="IPR055414">
    <property type="entry name" value="LRR_R13L4/SHOC2-like"/>
</dbReference>
<evidence type="ECO:0000259" key="9">
    <source>
        <dbReference type="Pfam" id="PF23559"/>
    </source>
</evidence>
<dbReference type="InterPro" id="IPR042197">
    <property type="entry name" value="Apaf_helical"/>
</dbReference>
<evidence type="ECO:0000313" key="13">
    <source>
        <dbReference type="Proteomes" id="UP001151287"/>
    </source>
</evidence>
<dbReference type="Gene3D" id="3.40.50.300">
    <property type="entry name" value="P-loop containing nucleotide triphosphate hydrolases"/>
    <property type="match status" value="1"/>
</dbReference>
<evidence type="ECO:0000256" key="6">
    <source>
        <dbReference type="ARBA" id="ARBA00022840"/>
    </source>
</evidence>
<dbReference type="FunFam" id="3.40.50.300:FF:001091">
    <property type="entry name" value="Probable disease resistance protein At1g61300"/>
    <property type="match status" value="1"/>
</dbReference>
<sequence length="1289" mass="146611">MAGPIIVSTLVKIVGEKLGSALLKEFSSLWGVKNDLEALESAISTIRDMLDDVEQYFQENKPVYNWLMKLKEVVYDADDLLDKIYLEAEKLEKAKSYGKTSKIGNIISNANPLKPLKFKLVNKIKSINKRLDAIAAEKEKYLLGLDKLIVESRKTIIQKRVTNSIIDKDSILGREDERENIMCQLKQIDGNENVSIISIVGLGGLGKTTLAQQAYNEDELKGHFNLKIWVYVSQDFNIGNIVTAMMDSVSKGECKLQNPSNLAEELHNKYLNGKRFLIVLDDIWNENPEEWKKLKVILKCGAIGSKIIATTRSMKVSQIMESTSTIELKGLSEEMSWTLFEQKAFNKCEREPNSQILKIAKEIVKKCGGVPLALKALGSTMRSKKSFKEWLDTRDSEIWEIDMVSPVMASLRLSYSNFSSQLKECFTYCSILPKGRFFDKEWLINQWIAQTRSMACMEVHKGNEYFEQLVEVSFLQNVYESTYSENVTCNMHDLVHDLAQSIAGQRFLLIKDKDTVSNKVESCKYMSLVNFEGTMKPANIKKVRAVHINGGDPKVMGIISKAQIMRALFFNRIKIDTLPSHISKLIHLRYICISNCELTLIPDDIDALWNLQALYLWWCHKITYLPESIGKLISLRTLELRFSNLKCLPESIGQCRSLQNLIVNSQQIKRICNSMFIQSLNISDCSKLKRASVDVLRQINSIRNINLCDCGNLEEVPVSIGNLVFLECLNLTFCRKLKCLPESIGNLQNLRVMNLQQCQNLEEVPASIGNLVSLEILDLSYCRKLKCLPESIGNLLNLADMNLKCSGIKTLPSSICELSNLVTLNLSVDAKIDLPICLGNMKKLKYLHINSWSRNGMPVGIGKLTDLRVLNSFHVSGENKYASISELEHLNFLSEGLGISGLENVNNPREARHANLNEKKKLDHLKLIWDRADFLNERFGHWFSVLEALQPPSSIKSLDLEWYPGAEYPNWMMLLSVNNTTAFPYLTSLTLSNFEKCSTLPSIAGLPQLKYLKLKRMPYLANYSGHFPLLVELHLSEMPNLEEVTTMKLDTENVYNPAFPRLSELVISGCPKVRIKPHLPPSVVKLTLEKSNEEHLGVEFFNGESSSEICSSSLGIKELTIGEMETQLVLLKQLSSLKKLRIWRYQRNFLPESMRHLRFLRQLDIGDCQGLHVLPEWLGELKSVEDLSIWLTPLTCLPESMKHMSSLRQLSFFNCDGLRVLPEWFGELKFLNNLRIHKTPLTCLPKSMKQLTALEYLGITDCPELEGRCECEKGEDWHLISHIPYVTID</sequence>
<dbReference type="Gene3D" id="1.10.10.10">
    <property type="entry name" value="Winged helix-like DNA-binding domain superfamily/Winged helix DNA-binding domain"/>
    <property type="match status" value="1"/>
</dbReference>
<feature type="domain" description="Disease resistance N-terminal" evidence="8">
    <location>
        <begin position="11"/>
        <end position="95"/>
    </location>
</feature>
<keyword evidence="4" id="KW-0547">Nucleotide-binding</keyword>
<dbReference type="InterPro" id="IPR003591">
    <property type="entry name" value="Leu-rich_rpt_typical-subtyp"/>
</dbReference>
<dbReference type="InterPro" id="IPR002182">
    <property type="entry name" value="NB-ARC"/>
</dbReference>
<dbReference type="GO" id="GO:0043531">
    <property type="term" value="F:ADP binding"/>
    <property type="evidence" value="ECO:0007669"/>
    <property type="project" value="InterPro"/>
</dbReference>
<dbReference type="SMART" id="SM00369">
    <property type="entry name" value="LRR_TYP"/>
    <property type="match status" value="3"/>
</dbReference>
<feature type="domain" description="R13L1/DRL21-like LRR repeat region" evidence="11">
    <location>
        <begin position="884"/>
        <end position="1017"/>
    </location>
</feature>
<proteinExistence type="inferred from homology"/>
<dbReference type="InterPro" id="IPR027417">
    <property type="entry name" value="P-loop_NTPase"/>
</dbReference>